<feature type="domain" description="7,8-dihydro-6-hydroxymethylpterin-pyrophosphokinase" evidence="8">
    <location>
        <begin position="5"/>
        <end position="128"/>
    </location>
</feature>
<dbReference type="Gene3D" id="3.30.70.560">
    <property type="entry name" value="7,8-Dihydro-6-hydroxymethylpterin-pyrophosphokinase HPPK"/>
    <property type="match status" value="1"/>
</dbReference>
<keyword evidence="6" id="KW-0067">ATP-binding</keyword>
<dbReference type="NCBIfam" id="TIGR01498">
    <property type="entry name" value="folK"/>
    <property type="match status" value="1"/>
</dbReference>
<evidence type="ECO:0000256" key="4">
    <source>
        <dbReference type="ARBA" id="ARBA00022741"/>
    </source>
</evidence>
<accession>A0A7Z2T4J0</accession>
<dbReference type="InterPro" id="IPR000550">
    <property type="entry name" value="Hppk"/>
</dbReference>
<proteinExistence type="predicted"/>
<evidence type="ECO:0000313" key="9">
    <source>
        <dbReference type="EMBL" id="QIA64258.1"/>
    </source>
</evidence>
<keyword evidence="5 9" id="KW-0418">Kinase</keyword>
<gene>
    <name evidence="9" type="primary">folK</name>
    <name evidence="9" type="ORF">GT360_12380</name>
</gene>
<dbReference type="PANTHER" id="PTHR43071:SF2">
    <property type="entry name" value="2-AMINO-4-HYDROXY-6-HYDROXYMETHYLDIHYDROPTERIDINE PYROPHOSPHOKINASE"/>
    <property type="match status" value="1"/>
</dbReference>
<sequence>MNTVYIGIGTNIDRHKHIEAGLRELEQLGGNLTASTIYECDAVGFESQSFFNLVAKLDTLLSLDELATNLREIEIRWGRPCNAEKNQPRTLDLDILMFGDLVSEKPTLPRDDIYKFAFVIQPLFEMSPDLVIPGTTQTVKQVWQTKQSLLTQELTKVEPWFDINN</sequence>
<keyword evidence="7" id="KW-0289">Folate biosynthesis</keyword>
<dbReference type="Pfam" id="PF01288">
    <property type="entry name" value="HPPK"/>
    <property type="match status" value="1"/>
</dbReference>
<evidence type="ECO:0000256" key="7">
    <source>
        <dbReference type="ARBA" id="ARBA00022909"/>
    </source>
</evidence>
<organism evidence="9 10">
    <name type="scientific">Vibrio astriarenae</name>
    <dbReference type="NCBI Taxonomy" id="1481923"/>
    <lineage>
        <taxon>Bacteria</taxon>
        <taxon>Pseudomonadati</taxon>
        <taxon>Pseudomonadota</taxon>
        <taxon>Gammaproteobacteria</taxon>
        <taxon>Vibrionales</taxon>
        <taxon>Vibrionaceae</taxon>
        <taxon>Vibrio</taxon>
    </lineage>
</organism>
<dbReference type="Proteomes" id="UP000464262">
    <property type="component" value="Chromosome 1"/>
</dbReference>
<comment type="pathway">
    <text evidence="1">Cofactor biosynthesis; tetrahydrofolate biosynthesis; 2-amino-4-hydroxy-6-hydroxymethyl-7,8-dihydropteridine diphosphate from 7,8-dihydroneopterin triphosphate: step 4/4.</text>
</comment>
<dbReference type="GO" id="GO:0005524">
    <property type="term" value="F:ATP binding"/>
    <property type="evidence" value="ECO:0007669"/>
    <property type="project" value="UniProtKB-KW"/>
</dbReference>
<dbReference type="UniPathway" id="UPA00077">
    <property type="reaction ID" value="UER00155"/>
</dbReference>
<name>A0A7Z2T4J0_9VIBR</name>
<dbReference type="CDD" id="cd00483">
    <property type="entry name" value="HPPK"/>
    <property type="match status" value="1"/>
</dbReference>
<evidence type="ECO:0000259" key="8">
    <source>
        <dbReference type="Pfam" id="PF01288"/>
    </source>
</evidence>
<dbReference type="EC" id="2.7.6.3" evidence="2"/>
<keyword evidence="10" id="KW-1185">Reference proteome</keyword>
<dbReference type="RefSeq" id="WP_164649167.1">
    <property type="nucleotide sequence ID" value="NZ_CP047475.1"/>
</dbReference>
<dbReference type="SUPFAM" id="SSF55083">
    <property type="entry name" value="6-hydroxymethyl-7,8-dihydropterin pyrophosphokinase, HPPK"/>
    <property type="match status" value="1"/>
</dbReference>
<keyword evidence="3 9" id="KW-0808">Transferase</keyword>
<dbReference type="GO" id="GO:0046656">
    <property type="term" value="P:folic acid biosynthetic process"/>
    <property type="evidence" value="ECO:0007669"/>
    <property type="project" value="UniProtKB-KW"/>
</dbReference>
<evidence type="ECO:0000256" key="2">
    <source>
        <dbReference type="ARBA" id="ARBA00013253"/>
    </source>
</evidence>
<dbReference type="GO" id="GO:0003848">
    <property type="term" value="F:2-amino-4-hydroxy-6-hydroxymethyldihydropteridine diphosphokinase activity"/>
    <property type="evidence" value="ECO:0007669"/>
    <property type="project" value="UniProtKB-EC"/>
</dbReference>
<dbReference type="AlphaFoldDB" id="A0A7Z2T4J0"/>
<keyword evidence="4" id="KW-0547">Nucleotide-binding</keyword>
<evidence type="ECO:0000256" key="6">
    <source>
        <dbReference type="ARBA" id="ARBA00022840"/>
    </source>
</evidence>
<protein>
    <recommendedName>
        <fullName evidence="2">2-amino-4-hydroxy-6-hydroxymethyldihydropteridine diphosphokinase</fullName>
        <ecNumber evidence="2">2.7.6.3</ecNumber>
    </recommendedName>
</protein>
<dbReference type="GO" id="GO:0016301">
    <property type="term" value="F:kinase activity"/>
    <property type="evidence" value="ECO:0007669"/>
    <property type="project" value="UniProtKB-KW"/>
</dbReference>
<dbReference type="PANTHER" id="PTHR43071">
    <property type="entry name" value="2-AMINO-4-HYDROXY-6-HYDROXYMETHYLDIHYDROPTERIDINE PYROPHOSPHOKINASE"/>
    <property type="match status" value="1"/>
</dbReference>
<dbReference type="KEGG" id="vas:GT360_12380"/>
<evidence type="ECO:0000313" key="10">
    <source>
        <dbReference type="Proteomes" id="UP000464262"/>
    </source>
</evidence>
<evidence type="ECO:0000256" key="1">
    <source>
        <dbReference type="ARBA" id="ARBA00005051"/>
    </source>
</evidence>
<evidence type="ECO:0000256" key="3">
    <source>
        <dbReference type="ARBA" id="ARBA00022679"/>
    </source>
</evidence>
<reference evidence="9 10" key="1">
    <citation type="submission" date="2020-01" db="EMBL/GenBank/DDBJ databases">
        <title>Whole genome and functional gene identification of agarase of Vibrio HN897.</title>
        <authorList>
            <person name="Liu Y."/>
            <person name="Zhao Z."/>
        </authorList>
    </citation>
    <scope>NUCLEOTIDE SEQUENCE [LARGE SCALE GENOMIC DNA]</scope>
    <source>
        <strain evidence="9 10">HN897</strain>
    </source>
</reference>
<dbReference type="InterPro" id="IPR035907">
    <property type="entry name" value="Hppk_sf"/>
</dbReference>
<evidence type="ECO:0000256" key="5">
    <source>
        <dbReference type="ARBA" id="ARBA00022777"/>
    </source>
</evidence>
<dbReference type="EMBL" id="CP047475">
    <property type="protein sequence ID" value="QIA64258.1"/>
    <property type="molecule type" value="Genomic_DNA"/>
</dbReference>
<dbReference type="GO" id="GO:0046654">
    <property type="term" value="P:tetrahydrofolate biosynthetic process"/>
    <property type="evidence" value="ECO:0007669"/>
    <property type="project" value="UniProtKB-UniPathway"/>
</dbReference>